<dbReference type="SUPFAM" id="SSF103515">
    <property type="entry name" value="Autotransporter"/>
    <property type="match status" value="1"/>
</dbReference>
<dbReference type="InterPro" id="IPR006315">
    <property type="entry name" value="OM_autotransptr_brl_dom"/>
</dbReference>
<feature type="region of interest" description="Disordered" evidence="1">
    <location>
        <begin position="576"/>
        <end position="597"/>
    </location>
</feature>
<accession>A0ABU1PBV5</accession>
<dbReference type="InterPro" id="IPR036709">
    <property type="entry name" value="Autotransporte_beta_dom_sf"/>
</dbReference>
<dbReference type="NCBIfam" id="TIGR01414">
    <property type="entry name" value="autotrans_barl"/>
    <property type="match status" value="1"/>
</dbReference>
<name>A0ABU1PBV5_9BURK</name>
<gene>
    <name evidence="3" type="ORF">J2W50_001616</name>
</gene>
<dbReference type="Gene3D" id="2.40.128.130">
    <property type="entry name" value="Autotransporter beta-domain"/>
    <property type="match status" value="1"/>
</dbReference>
<keyword evidence="4" id="KW-1185">Reference proteome</keyword>
<reference evidence="3 4" key="1">
    <citation type="submission" date="2023-07" db="EMBL/GenBank/DDBJ databases">
        <title>Sorghum-associated microbial communities from plants grown in Nebraska, USA.</title>
        <authorList>
            <person name="Schachtman D."/>
        </authorList>
    </citation>
    <scope>NUCLEOTIDE SEQUENCE [LARGE SCALE GENOMIC DNA]</scope>
    <source>
        <strain evidence="3 4">596</strain>
    </source>
</reference>
<evidence type="ECO:0000313" key="4">
    <source>
        <dbReference type="Proteomes" id="UP001260715"/>
    </source>
</evidence>
<comment type="caution">
    <text evidence="3">The sequence shown here is derived from an EMBL/GenBank/DDBJ whole genome shotgun (WGS) entry which is preliminary data.</text>
</comment>
<sequence>MTSKRIKVVNNQQIHVPQRLHRHPMAVASMIAVCGATFSAFPSVAWSESQGRGGDGGNGVGAVYSPGASYGLSASPAHTGSDPTIGGGGGGGGAGGGYGGDGGIAITPIGGGAGGLLAGENGQDGSSIGSGGGGGGGGGAHGFVGTTIDSSVTVPAGAGGAGASSGLDGGGGGGGAGGYGAVVTSGGTNTGLIQGGAGGAGGSSINGVAGAGGEGGNGLLVTGAGSVTNMGTITGGNGGAGGTSTYSSNSGAGANGGAGVVFSSSGTLQNQGVIQGGNGSAGGDVFSTSGYGGEGVTGANLTIVNSGLIAGGTNPDGIRAMAVSFTSGDNVLELRSGYNFTGDVRAAGGGNNVLRLGGPSDSVFNVSQIWAFPVVTDNVTQYVGFNAFEKTGSSTWRLTGTTTDVSPWTVKAGSLIVNGSIAGPVTVQSGATLGGSGTVGATALDAGAFLAPGDNGVGNLTVTGSYHQSAGATLAVGVTSAAQSAGVSGDTGYGRLVVTGNTVIDSGAQITLKPLNYNFAAGQRFLVVQTSGSATYNASALNYSATGFTGSVTGSVNTSGGFNNLVVSLAASDTPGSGSGGAGGSGGSGGASTPSRSSFATNGNAISALNGLYNYGGVNVQLLNVFNPALAINDTASANRVGEQLNPTAVQQAAARGTDAATNAVLNVTSGHLDGLRLAQAGTSGVATGESTLAPALWGQFFGGGATQDDRDGVSGYHSNYRGLLIGGDLQATESWRAGGLFSYAKTNVGNDGNNTGSSASINSYGLTAYAGYDGKPWYVNVMAGLAQQQYSTVRAVSFTGFNGVANGSFNGLQSTASVQAGYPLAMTNDVTLTPLAGLTYSKLRQNGYTESGGNGAALTVQAATTTSLKSDLGAKLERKLDTSYGELTPYVQMRWRHEFQDSRLNTAASFAADPSGSTSFTTVGATPVRNTGIMVLGATLARSKNLSLVANYTLEAGQGYHSQTADVRLRWQY</sequence>
<evidence type="ECO:0000256" key="1">
    <source>
        <dbReference type="SAM" id="MobiDB-lite"/>
    </source>
</evidence>
<protein>
    <submittedName>
        <fullName evidence="3">Outer membrane autotransporter protein</fullName>
    </submittedName>
</protein>
<proteinExistence type="predicted"/>
<feature type="domain" description="Autotransporter" evidence="2">
    <location>
        <begin position="690"/>
        <end position="974"/>
    </location>
</feature>
<dbReference type="RefSeq" id="WP_310010078.1">
    <property type="nucleotide sequence ID" value="NZ_JAVDSJ010000002.1"/>
</dbReference>
<dbReference type="InterPro" id="IPR005546">
    <property type="entry name" value="Autotransporte_beta"/>
</dbReference>
<dbReference type="SMART" id="SM00869">
    <property type="entry name" value="Autotransporter"/>
    <property type="match status" value="1"/>
</dbReference>
<dbReference type="Pfam" id="PF03797">
    <property type="entry name" value="Autotransporter"/>
    <property type="match status" value="1"/>
</dbReference>
<evidence type="ECO:0000259" key="2">
    <source>
        <dbReference type="PROSITE" id="PS51208"/>
    </source>
</evidence>
<organism evidence="3 4">
    <name type="scientific">Herbaspirillum frisingense</name>
    <dbReference type="NCBI Taxonomy" id="92645"/>
    <lineage>
        <taxon>Bacteria</taxon>
        <taxon>Pseudomonadati</taxon>
        <taxon>Pseudomonadota</taxon>
        <taxon>Betaproteobacteria</taxon>
        <taxon>Burkholderiales</taxon>
        <taxon>Oxalobacteraceae</taxon>
        <taxon>Herbaspirillum</taxon>
    </lineage>
</organism>
<feature type="compositionally biased region" description="Gly residues" evidence="1">
    <location>
        <begin position="577"/>
        <end position="590"/>
    </location>
</feature>
<dbReference type="PROSITE" id="PS51208">
    <property type="entry name" value="AUTOTRANSPORTER"/>
    <property type="match status" value="1"/>
</dbReference>
<evidence type="ECO:0000313" key="3">
    <source>
        <dbReference type="EMBL" id="MDR6583418.1"/>
    </source>
</evidence>
<dbReference type="EMBL" id="JAVDSJ010000002">
    <property type="protein sequence ID" value="MDR6583418.1"/>
    <property type="molecule type" value="Genomic_DNA"/>
</dbReference>
<dbReference type="Proteomes" id="UP001260715">
    <property type="component" value="Unassembled WGS sequence"/>
</dbReference>